<name>A0A7C5R1G6_9PROT</name>
<keyword evidence="15" id="KW-0675">Receptor</keyword>
<evidence type="ECO:0000256" key="9">
    <source>
        <dbReference type="ARBA" id="ARBA00023136"/>
    </source>
</evidence>
<keyword evidence="10 11" id="KW-0998">Cell outer membrane</keyword>
<dbReference type="InterPro" id="IPR012910">
    <property type="entry name" value="Plug_dom"/>
</dbReference>
<dbReference type="PANTHER" id="PTHR32552:SF81">
    <property type="entry name" value="TONB-DEPENDENT OUTER MEMBRANE RECEPTOR"/>
    <property type="match status" value="1"/>
</dbReference>
<dbReference type="Gene3D" id="2.40.170.20">
    <property type="entry name" value="TonB-dependent receptor, beta-barrel domain"/>
    <property type="match status" value="1"/>
</dbReference>
<proteinExistence type="inferred from homology"/>
<dbReference type="EMBL" id="DRMJ01000502">
    <property type="protein sequence ID" value="HHL43860.1"/>
    <property type="molecule type" value="Genomic_DNA"/>
</dbReference>
<dbReference type="InterPro" id="IPR036942">
    <property type="entry name" value="Beta-barrel_TonB_sf"/>
</dbReference>
<comment type="similarity">
    <text evidence="11 12">Belongs to the TonB-dependent receptor family.</text>
</comment>
<evidence type="ECO:0000256" key="11">
    <source>
        <dbReference type="PROSITE-ProRule" id="PRU01360"/>
    </source>
</evidence>
<evidence type="ECO:0000259" key="14">
    <source>
        <dbReference type="Pfam" id="PF07715"/>
    </source>
</evidence>
<dbReference type="GO" id="GO:0006826">
    <property type="term" value="P:iron ion transport"/>
    <property type="evidence" value="ECO:0007669"/>
    <property type="project" value="UniProtKB-KW"/>
</dbReference>
<evidence type="ECO:0000313" key="15">
    <source>
        <dbReference type="EMBL" id="HHL43860.1"/>
    </source>
</evidence>
<comment type="subcellular location">
    <subcellularLocation>
        <location evidence="1 11">Cell outer membrane</location>
        <topology evidence="1 11">Multi-pass membrane protein</topology>
    </subcellularLocation>
</comment>
<dbReference type="GO" id="GO:0009279">
    <property type="term" value="C:cell outer membrane"/>
    <property type="evidence" value="ECO:0007669"/>
    <property type="project" value="UniProtKB-SubCell"/>
</dbReference>
<feature type="non-terminal residue" evidence="15">
    <location>
        <position position="1"/>
    </location>
</feature>
<dbReference type="SUPFAM" id="SSF56935">
    <property type="entry name" value="Porins"/>
    <property type="match status" value="1"/>
</dbReference>
<dbReference type="PROSITE" id="PS52016">
    <property type="entry name" value="TONB_DEPENDENT_REC_3"/>
    <property type="match status" value="1"/>
</dbReference>
<dbReference type="AlphaFoldDB" id="A0A7C5R1G6"/>
<dbReference type="Pfam" id="PF07715">
    <property type="entry name" value="Plug"/>
    <property type="match status" value="1"/>
</dbReference>
<accession>A0A7C5R1G6</accession>
<evidence type="ECO:0000256" key="10">
    <source>
        <dbReference type="ARBA" id="ARBA00023237"/>
    </source>
</evidence>
<organism evidence="15">
    <name type="scientific">Hellea balneolensis</name>
    <dbReference type="NCBI Taxonomy" id="287478"/>
    <lineage>
        <taxon>Bacteria</taxon>
        <taxon>Pseudomonadati</taxon>
        <taxon>Pseudomonadota</taxon>
        <taxon>Alphaproteobacteria</taxon>
        <taxon>Maricaulales</taxon>
        <taxon>Robiginitomaculaceae</taxon>
        <taxon>Hellea</taxon>
    </lineage>
</organism>
<keyword evidence="2 11" id="KW-0813">Transport</keyword>
<dbReference type="PANTHER" id="PTHR32552">
    <property type="entry name" value="FERRICHROME IRON RECEPTOR-RELATED"/>
    <property type="match status" value="1"/>
</dbReference>
<keyword evidence="6" id="KW-0408">Iron</keyword>
<evidence type="ECO:0000256" key="6">
    <source>
        <dbReference type="ARBA" id="ARBA00023004"/>
    </source>
</evidence>
<evidence type="ECO:0000256" key="12">
    <source>
        <dbReference type="RuleBase" id="RU003357"/>
    </source>
</evidence>
<dbReference type="InterPro" id="IPR000531">
    <property type="entry name" value="Beta-barrel_TonB"/>
</dbReference>
<keyword evidence="5 11" id="KW-0812">Transmembrane</keyword>
<evidence type="ECO:0000259" key="13">
    <source>
        <dbReference type="Pfam" id="PF00593"/>
    </source>
</evidence>
<evidence type="ECO:0000256" key="1">
    <source>
        <dbReference type="ARBA" id="ARBA00004571"/>
    </source>
</evidence>
<keyword evidence="7" id="KW-0406">Ion transport</keyword>
<sequence length="642" mass="71797">VRGISDGAFNGRVQATVGVYFNDTPINFNAPYPEIPLLDIDSIEVLRGPQGSLYGTGSIGGIYHISTKNPNLIKPMAWVETDLSLTKDGGVNAGVMGMVNRPIVDGKFGMRAVGYLIENSGYIDDIRLGKTDINSTTIRGGRINGLWQMTPDWKLNFGAAYHDVNTHDTQYSVGGLGPLQRDNYLREPHHDDLIHLHFNVEGNKQWGKIKSTTSWINRNISDQFDASRSLPTNFNRPIEPTRYLETRDINFFSHETTVNIDVSDKIDVLLGGFITHANIDFGSDYRVLKPDTATAEEILYNEFRNDTSTHYGVFGELDIVATDTLELSAGVRWFDEHLNTKTNILELAQPEFSIKGEKKDSDVLPRLNIGYQFTPDAYLYALATVGYRVGGLNTGNAVNSFASSGRNAVRDILKPDFDEENKEKDNLSVFQSDVITMYELGGKTSWMDDKLIVNASIFYVDWKNIQTEHILNDGFSSVLNAGDATNLGYDFEVLYRPSPSFELQGNLTVNDPDFTNINPALGANIDGKHLPRIPDYSGGVVLTYRTPISDNWTSSWSVDYAYTGRSQLSFAPADDLSMGDNHHLNARANFSNDAWQVEVFVNNILNDSSNTFAFGNPFTFRWQNHITPQRPRTIGARVRRQF</sequence>
<feature type="domain" description="TonB-dependent receptor-like beta-barrel" evidence="13">
    <location>
        <begin position="150"/>
        <end position="604"/>
    </location>
</feature>
<dbReference type="Pfam" id="PF00593">
    <property type="entry name" value="TonB_dep_Rec_b-barrel"/>
    <property type="match status" value="1"/>
</dbReference>
<gene>
    <name evidence="15" type="ORF">ENJ42_09590</name>
</gene>
<reference evidence="15" key="1">
    <citation type="journal article" date="2020" name="mSystems">
        <title>Genome- and Community-Level Interaction Insights into Carbon Utilization and Element Cycling Functions of Hydrothermarchaeota in Hydrothermal Sediment.</title>
        <authorList>
            <person name="Zhou Z."/>
            <person name="Liu Y."/>
            <person name="Xu W."/>
            <person name="Pan J."/>
            <person name="Luo Z.H."/>
            <person name="Li M."/>
        </authorList>
    </citation>
    <scope>NUCLEOTIDE SEQUENCE [LARGE SCALE GENOMIC DNA]</scope>
    <source>
        <strain evidence="15">HyVt-485</strain>
    </source>
</reference>
<feature type="domain" description="TonB-dependent receptor plug" evidence="14">
    <location>
        <begin position="1"/>
        <end position="62"/>
    </location>
</feature>
<dbReference type="Proteomes" id="UP000885830">
    <property type="component" value="Unassembled WGS sequence"/>
</dbReference>
<evidence type="ECO:0000256" key="4">
    <source>
        <dbReference type="ARBA" id="ARBA00022496"/>
    </source>
</evidence>
<keyword evidence="4" id="KW-0410">Iron transport</keyword>
<evidence type="ECO:0000256" key="5">
    <source>
        <dbReference type="ARBA" id="ARBA00022692"/>
    </source>
</evidence>
<keyword evidence="9 11" id="KW-0472">Membrane</keyword>
<evidence type="ECO:0000256" key="3">
    <source>
        <dbReference type="ARBA" id="ARBA00022452"/>
    </source>
</evidence>
<dbReference type="InterPro" id="IPR039426">
    <property type="entry name" value="TonB-dep_rcpt-like"/>
</dbReference>
<keyword evidence="3 11" id="KW-1134">Transmembrane beta strand</keyword>
<protein>
    <submittedName>
        <fullName evidence="15">TonB-dependent receptor</fullName>
    </submittedName>
</protein>
<comment type="caution">
    <text evidence="15">The sequence shown here is derived from an EMBL/GenBank/DDBJ whole genome shotgun (WGS) entry which is preliminary data.</text>
</comment>
<keyword evidence="8 12" id="KW-0798">TonB box</keyword>
<evidence type="ECO:0000256" key="7">
    <source>
        <dbReference type="ARBA" id="ARBA00023065"/>
    </source>
</evidence>
<evidence type="ECO:0000256" key="8">
    <source>
        <dbReference type="ARBA" id="ARBA00023077"/>
    </source>
</evidence>
<evidence type="ECO:0000256" key="2">
    <source>
        <dbReference type="ARBA" id="ARBA00022448"/>
    </source>
</evidence>